<evidence type="ECO:0000313" key="3">
    <source>
        <dbReference type="EMBL" id="CAF1478553.1"/>
    </source>
</evidence>
<feature type="transmembrane region" description="Helical" evidence="1">
    <location>
        <begin position="222"/>
        <end position="244"/>
    </location>
</feature>
<evidence type="ECO:0008006" key="6">
    <source>
        <dbReference type="Google" id="ProtNLM"/>
    </source>
</evidence>
<evidence type="ECO:0000313" key="2">
    <source>
        <dbReference type="EMBL" id="CAF1203426.1"/>
    </source>
</evidence>
<name>A0A814WM39_9BILA</name>
<dbReference type="Gene3D" id="1.20.1070.10">
    <property type="entry name" value="Rhodopsin 7-helix transmembrane proteins"/>
    <property type="match status" value="1"/>
</dbReference>
<dbReference type="EMBL" id="CAJNOL010002234">
    <property type="protein sequence ID" value="CAF1478553.1"/>
    <property type="molecule type" value="Genomic_DNA"/>
</dbReference>
<dbReference type="SUPFAM" id="SSF81321">
    <property type="entry name" value="Family A G protein-coupled receptor-like"/>
    <property type="match status" value="1"/>
</dbReference>
<feature type="transmembrane region" description="Helical" evidence="1">
    <location>
        <begin position="135"/>
        <end position="160"/>
    </location>
</feature>
<evidence type="ECO:0000313" key="5">
    <source>
        <dbReference type="Proteomes" id="UP000663870"/>
    </source>
</evidence>
<dbReference type="AlphaFoldDB" id="A0A814WM39"/>
<dbReference type="Proteomes" id="UP000663854">
    <property type="component" value="Unassembled WGS sequence"/>
</dbReference>
<keyword evidence="1" id="KW-0812">Transmembrane</keyword>
<gene>
    <name evidence="3" type="ORF">JXQ802_LOCUS39170</name>
    <name evidence="2" type="ORF">PYM288_LOCUS25007</name>
</gene>
<feature type="transmembrane region" description="Helical" evidence="1">
    <location>
        <begin position="12"/>
        <end position="34"/>
    </location>
</feature>
<organism evidence="2 4">
    <name type="scientific">Rotaria sordida</name>
    <dbReference type="NCBI Taxonomy" id="392033"/>
    <lineage>
        <taxon>Eukaryota</taxon>
        <taxon>Metazoa</taxon>
        <taxon>Spiralia</taxon>
        <taxon>Gnathifera</taxon>
        <taxon>Rotifera</taxon>
        <taxon>Eurotatoria</taxon>
        <taxon>Bdelloidea</taxon>
        <taxon>Philodinida</taxon>
        <taxon>Philodinidae</taxon>
        <taxon>Rotaria</taxon>
    </lineage>
</organism>
<feature type="transmembrane region" description="Helical" evidence="1">
    <location>
        <begin position="54"/>
        <end position="73"/>
    </location>
</feature>
<keyword evidence="5" id="KW-1185">Reference proteome</keyword>
<protein>
    <recommendedName>
        <fullName evidence="6">G-protein coupled receptors family 1 profile domain-containing protein</fullName>
    </recommendedName>
</protein>
<keyword evidence="1" id="KW-1133">Transmembrane helix</keyword>
<accession>A0A814WM39</accession>
<sequence>MDRQYRTTPCTFYFLIGTVHDLLLILIVLGLRLVTVGFGIDLTRISVVWCKARYYFFCTWAGILLTCQCLATLDQFLVTSKNARLRRLSTIKGAHRAVVVTLIVWWGQCIPWLIYQNISPINGACIYINPIFLRYVIFFGLVSISLVPSVFLTIFGFLAYRNISQTTTLNQQNAHRQMTIMVCMQIFPVVLSGIFNGGWNIYTFVTYEMVKDDNLLSKEYLIQSTIALLAYLGSSARFYLFLIASSRFRQVTKRWICWCRAHAQVIPNANLVMMARD</sequence>
<dbReference type="EMBL" id="CAJNOH010001318">
    <property type="protein sequence ID" value="CAF1203426.1"/>
    <property type="molecule type" value="Genomic_DNA"/>
</dbReference>
<evidence type="ECO:0000256" key="1">
    <source>
        <dbReference type="SAM" id="Phobius"/>
    </source>
</evidence>
<evidence type="ECO:0000313" key="4">
    <source>
        <dbReference type="Proteomes" id="UP000663854"/>
    </source>
</evidence>
<keyword evidence="1" id="KW-0472">Membrane</keyword>
<feature type="transmembrane region" description="Helical" evidence="1">
    <location>
        <begin position="180"/>
        <end position="202"/>
    </location>
</feature>
<proteinExistence type="predicted"/>
<comment type="caution">
    <text evidence="2">The sequence shown here is derived from an EMBL/GenBank/DDBJ whole genome shotgun (WGS) entry which is preliminary data.</text>
</comment>
<reference evidence="2" key="1">
    <citation type="submission" date="2021-02" db="EMBL/GenBank/DDBJ databases">
        <authorList>
            <person name="Nowell W R."/>
        </authorList>
    </citation>
    <scope>NUCLEOTIDE SEQUENCE</scope>
</reference>
<feature type="transmembrane region" description="Helical" evidence="1">
    <location>
        <begin position="94"/>
        <end position="115"/>
    </location>
</feature>
<dbReference type="Proteomes" id="UP000663870">
    <property type="component" value="Unassembled WGS sequence"/>
</dbReference>